<dbReference type="Proteomes" id="UP000298652">
    <property type="component" value="Chromosome 1"/>
</dbReference>
<gene>
    <name evidence="3" type="ORF">SEVIR_1G039900v2</name>
</gene>
<organism evidence="3 4">
    <name type="scientific">Setaria viridis</name>
    <name type="common">Green bristlegrass</name>
    <name type="synonym">Setaria italica subsp. viridis</name>
    <dbReference type="NCBI Taxonomy" id="4556"/>
    <lineage>
        <taxon>Eukaryota</taxon>
        <taxon>Viridiplantae</taxon>
        <taxon>Streptophyta</taxon>
        <taxon>Embryophyta</taxon>
        <taxon>Tracheophyta</taxon>
        <taxon>Spermatophyta</taxon>
        <taxon>Magnoliopsida</taxon>
        <taxon>Liliopsida</taxon>
        <taxon>Poales</taxon>
        <taxon>Poaceae</taxon>
        <taxon>PACMAD clade</taxon>
        <taxon>Panicoideae</taxon>
        <taxon>Panicodae</taxon>
        <taxon>Paniceae</taxon>
        <taxon>Cenchrinae</taxon>
        <taxon>Setaria</taxon>
    </lineage>
</organism>
<evidence type="ECO:0000256" key="2">
    <source>
        <dbReference type="SAM" id="SignalP"/>
    </source>
</evidence>
<evidence type="ECO:0000313" key="4">
    <source>
        <dbReference type="Proteomes" id="UP000298652"/>
    </source>
</evidence>
<keyword evidence="4" id="KW-1185">Reference proteome</keyword>
<name>A0A4U6W4A4_SETVI</name>
<proteinExistence type="predicted"/>
<reference evidence="3" key="1">
    <citation type="submission" date="2019-03" db="EMBL/GenBank/DDBJ databases">
        <title>WGS assembly of Setaria viridis.</title>
        <authorList>
            <person name="Huang P."/>
            <person name="Jenkins J."/>
            <person name="Grimwood J."/>
            <person name="Barry K."/>
            <person name="Healey A."/>
            <person name="Mamidi S."/>
            <person name="Sreedasyam A."/>
            <person name="Shu S."/>
            <person name="Feldman M."/>
            <person name="Wu J."/>
            <person name="Yu Y."/>
            <person name="Chen C."/>
            <person name="Johnson J."/>
            <person name="Rokhsar D."/>
            <person name="Baxter I."/>
            <person name="Schmutz J."/>
            <person name="Brutnell T."/>
            <person name="Kellogg E."/>
        </authorList>
    </citation>
    <scope>NUCLEOTIDE SEQUENCE [LARGE SCALE GENOMIC DNA]</scope>
</reference>
<dbReference type="Gramene" id="TKW37330">
    <property type="protein sequence ID" value="TKW37330"/>
    <property type="gene ID" value="SEVIR_1G039900v2"/>
</dbReference>
<evidence type="ECO:0000313" key="3">
    <source>
        <dbReference type="EMBL" id="TKW37330.1"/>
    </source>
</evidence>
<feature type="compositionally biased region" description="Low complexity" evidence="1">
    <location>
        <begin position="99"/>
        <end position="110"/>
    </location>
</feature>
<feature type="region of interest" description="Disordered" evidence="1">
    <location>
        <begin position="63"/>
        <end position="167"/>
    </location>
</feature>
<dbReference type="AlphaFoldDB" id="A0A4U6W4A4"/>
<keyword evidence="2" id="KW-0732">Signal</keyword>
<feature type="compositionally biased region" description="Basic residues" evidence="1">
    <location>
        <begin position="111"/>
        <end position="120"/>
    </location>
</feature>
<feature type="signal peptide" evidence="2">
    <location>
        <begin position="1"/>
        <end position="26"/>
    </location>
</feature>
<evidence type="ECO:0000256" key="1">
    <source>
        <dbReference type="SAM" id="MobiDB-lite"/>
    </source>
</evidence>
<accession>A0A4U6W4A4</accession>
<dbReference type="EMBL" id="CM016552">
    <property type="protein sequence ID" value="TKW37330.1"/>
    <property type="molecule type" value="Genomic_DNA"/>
</dbReference>
<sequence>MLHKWMSLPLSRYMVQLPLLSPLCASTELDDCGARSSQPRGRHAGAVTCLPAARLNFVATASHHLPSRAPPRPPRTVRCAAHRRGPPQATSFAHRRGRGAPTAASAQASSARRRGLHGPRRPPPTAPNLEFPRESRNWPAPVRPCRTGIATKASGSKRSMSNMMKPAICCQRKRRQGDDRRRQVRVAAK</sequence>
<feature type="compositionally biased region" description="Polar residues" evidence="1">
    <location>
        <begin position="153"/>
        <end position="162"/>
    </location>
</feature>
<feature type="chain" id="PRO_5020341883" evidence="2">
    <location>
        <begin position="27"/>
        <end position="189"/>
    </location>
</feature>
<protein>
    <submittedName>
        <fullName evidence="3">Uncharacterized protein</fullName>
    </submittedName>
</protein>